<dbReference type="PATRIC" id="fig|1619248.3.peg.2900"/>
<gene>
    <name evidence="2" type="ORF">SS37_17665</name>
</gene>
<evidence type="ECO:0000313" key="3">
    <source>
        <dbReference type="Proteomes" id="UP000033352"/>
    </source>
</evidence>
<reference evidence="2 3" key="1">
    <citation type="submission" date="2015-03" db="EMBL/GenBank/DDBJ databases">
        <authorList>
            <person name="McCorrison J."/>
            <person name="Sanka R."/>
            <person name="Adams M."/>
            <person name="Brinkac L."/>
            <person name="Nierman W."/>
            <person name="Sutton G."/>
            <person name="Nelson K."/>
            <person name="Kiedrowski L."/>
            <person name="Guerrero D."/>
            <person name="Bonomo R."/>
        </authorList>
    </citation>
    <scope>NUCLEOTIDE SEQUENCE [LARGE SCALE GENOMIC DNA]</scope>
    <source>
        <strain evidence="2 3">35699</strain>
    </source>
</reference>
<accession>A0A0F1APM7</accession>
<dbReference type="InterPro" id="IPR052747">
    <property type="entry name" value="TA_system_RelE_toxin"/>
</dbReference>
<dbReference type="RefSeq" id="WP_045286217.1">
    <property type="nucleotide sequence ID" value="NZ_JZYX01000039.1"/>
</dbReference>
<dbReference type="SUPFAM" id="SSF143011">
    <property type="entry name" value="RelE-like"/>
    <property type="match status" value="1"/>
</dbReference>
<evidence type="ECO:0000256" key="1">
    <source>
        <dbReference type="ARBA" id="ARBA00022649"/>
    </source>
</evidence>
<dbReference type="InterPro" id="IPR035093">
    <property type="entry name" value="RelE/ParE_toxin_dom_sf"/>
</dbReference>
<dbReference type="InterPro" id="IPR007712">
    <property type="entry name" value="RelE/ParE_toxin"/>
</dbReference>
<dbReference type="PANTHER" id="PTHR38813">
    <property type="match status" value="1"/>
</dbReference>
<name>A0A0F1APM7_9ENTR</name>
<protein>
    <submittedName>
        <fullName evidence="2">Plasmid stabilization protein</fullName>
    </submittedName>
</protein>
<dbReference type="AlphaFoldDB" id="A0A0F1APM7"/>
<dbReference type="OrthoDB" id="5570653at2"/>
<dbReference type="Pfam" id="PF05016">
    <property type="entry name" value="ParE_toxin"/>
    <property type="match status" value="1"/>
</dbReference>
<evidence type="ECO:0000313" key="2">
    <source>
        <dbReference type="EMBL" id="KJN23827.1"/>
    </source>
</evidence>
<organism evidence="2 3">
    <name type="scientific">Enterobacter sichuanensis</name>
    <dbReference type="NCBI Taxonomy" id="2071710"/>
    <lineage>
        <taxon>Bacteria</taxon>
        <taxon>Pseudomonadati</taxon>
        <taxon>Pseudomonadota</taxon>
        <taxon>Gammaproteobacteria</taxon>
        <taxon>Enterobacterales</taxon>
        <taxon>Enterobacteriaceae</taxon>
        <taxon>Enterobacter</taxon>
        <taxon>Enterobacter cloacae complex</taxon>
    </lineage>
</organism>
<dbReference type="Proteomes" id="UP000033352">
    <property type="component" value="Unassembled WGS sequence"/>
</dbReference>
<dbReference type="Gene3D" id="3.30.2310.20">
    <property type="entry name" value="RelE-like"/>
    <property type="match status" value="1"/>
</dbReference>
<keyword evidence="1" id="KW-1277">Toxin-antitoxin system</keyword>
<dbReference type="PANTHER" id="PTHR38813:SF1">
    <property type="entry name" value="TOXIN RELE1-RELATED"/>
    <property type="match status" value="1"/>
</dbReference>
<proteinExistence type="predicted"/>
<dbReference type="EMBL" id="JZYX01000039">
    <property type="protein sequence ID" value="KJN23827.1"/>
    <property type="molecule type" value="Genomic_DNA"/>
</dbReference>
<sequence length="101" mass="11816">MKIVWSNGAKKAFSKIDERYQRRIEVKLAELDDRSAPRPDIKKISATEDHFRLRVGDYRIIYTLRDDPDDHCYVLAIKHRTSTTYLHEESATYGCTANQGR</sequence>
<comment type="caution">
    <text evidence="2">The sequence shown here is derived from an EMBL/GenBank/DDBJ whole genome shotgun (WGS) entry which is preliminary data.</text>
</comment>